<feature type="region of interest" description="Disordered" evidence="1">
    <location>
        <begin position="724"/>
        <end position="756"/>
    </location>
</feature>
<feature type="compositionally biased region" description="Low complexity" evidence="1">
    <location>
        <begin position="67"/>
        <end position="77"/>
    </location>
</feature>
<feature type="compositionally biased region" description="Polar residues" evidence="1">
    <location>
        <begin position="817"/>
        <end position="830"/>
    </location>
</feature>
<accession>A0AAW3BCH0</accession>
<evidence type="ECO:0000313" key="4">
    <source>
        <dbReference type="Proteomes" id="UP001443563"/>
    </source>
</evidence>
<dbReference type="Proteomes" id="UP001500493">
    <property type="component" value="Unassembled WGS sequence"/>
</dbReference>
<proteinExistence type="predicted"/>
<comment type="caution">
    <text evidence="3">The sequence shown here is derived from an EMBL/GenBank/DDBJ whole genome shotgun (WGS) entry which is preliminary data.</text>
</comment>
<keyword evidence="4" id="KW-1185">Reference proteome</keyword>
<evidence type="ECO:0000313" key="5">
    <source>
        <dbReference type="Proteomes" id="UP001500493"/>
    </source>
</evidence>
<evidence type="ECO:0008006" key="6">
    <source>
        <dbReference type="Google" id="ProtNLM"/>
    </source>
</evidence>
<dbReference type="EMBL" id="JBAMZM010000035">
    <property type="protein sequence ID" value="KAL0496545.1"/>
    <property type="molecule type" value="Genomic_DNA"/>
</dbReference>
<feature type="region of interest" description="Disordered" evidence="1">
    <location>
        <begin position="815"/>
        <end position="840"/>
    </location>
</feature>
<dbReference type="AlphaFoldDB" id="A0AAW3BCH0"/>
<sequence length="1147" mass="122717">MPSWLDTFQGVFVTPPSIPTIASSGPSASRHHGRLDVDKNVCRRDFPRVVSYTRTTAFLFAPSAVTRPSSLSSPLRPVSADQRSSRRTVPSDYFTSAAAVVPPPSTPPPLSPRASPAARHRSSHLAEPLLIQASARTNHGLAATTAARQPLHPGSRHCEGVHHDEGTQRHACHITHSHCPRPHNWRPAGASFSSSSSTDLIQAETRVYAPVAHMGSCGACKPHAPLLTSLYHSVAGTPSEAYQHCGTSATVVTARERMQTRSTNVLGKGGLAVSSSLPTRGGDECDQVRNARPDCTFAAPSSLAISLSADSSSAKHYHRQGIGCSSTTPQEQQLQPLGQRVRQALLCSTTQGEAVGGRTRCSSPLPSSKQACSENTFQAGIIVGCAPTTAAFRRKGTSFEAPTTGPHVDSAHLVTPLHDLPAATHQVTSPLRHASVGSSQLRQRTSPCDVLLSKRNATVMPPVLLRSGSPPEESLHNFEVLPLTSDDSLACISASLSPHAVHAVAHGGVGGLVLERVHDADNAHSEGWSFTSSVPSLSHHLLQTIPLSHSGAVPSLSPSSRQVSLSAVHAWRTHGRTQDGWRFGHFSSCCPCVEEVQQQQLFLAAPRCDLLQREEAAAREGLALDEGAQLHHIICRERTAYRLVDSQQHHRRLPDTSIYSTVWSDATDKDLVSAHSAQLSLPALPGEARSLTAMPQSTQRLQRIPSAGLRPLLCLLTPISVEAHDEDEEEKRLRSFSLSTSPSPPGGAPSRLSNCRSKVSVPHDQVALVGVEEVRWLSGEDKFDSAEDAALSNVVEGEPEQNDFIRYSCHEAAPEGPTTSMCSSDPNQRTASPQSALPPSSPCVGLEGRLLACIRSLYYEEEDLRFLLTGECPPPDVFQRWADRYFQEQLASLSPVAACASQDSVLPAALSPESVQHSGSRSSSPPIMPLTHGGGASVVLAPVDSALSRIPAVGSHDSSIGPLLSVVGEEEAKQADTESLWRESTSSSRHRLCSEHRRAWAMENLLGEDDACASYHERRSAGLARSLLRSPLGKNEFNASGRHAPDPQIFGEGQGAALCSAFSLPLQAAPSPPSAPWTVHIDGAATLAASGFSQQLVESVTGDSSLLHKMAFPTEKTYLAPLGSERNTWQTLMDEFIDGLLRIMTHE</sequence>
<dbReference type="EMBL" id="JBAMZJ010000035">
    <property type="protein sequence ID" value="KAL0519163.1"/>
    <property type="molecule type" value="Genomic_DNA"/>
</dbReference>
<feature type="compositionally biased region" description="Pro residues" evidence="1">
    <location>
        <begin position="101"/>
        <end position="111"/>
    </location>
</feature>
<dbReference type="Proteomes" id="UP001443563">
    <property type="component" value="Unassembled WGS sequence"/>
</dbReference>
<gene>
    <name evidence="2" type="ORF">Q4I29_007051</name>
    <name evidence="3" type="ORF">Q4I32_007104</name>
</gene>
<evidence type="ECO:0000313" key="3">
    <source>
        <dbReference type="EMBL" id="KAL0519163.1"/>
    </source>
</evidence>
<reference evidence="3 4" key="1">
    <citation type="submission" date="2024-02" db="EMBL/GenBank/DDBJ databases">
        <title>FIRST GENOME SEQUENCES OF Leishmania (Viannia) shawi, Leishmania (Viannia) lindenbergi AND Leishmania (Viannia) utingensis.</title>
        <authorList>
            <person name="Resadore F."/>
            <person name="Custodio M.G.F."/>
            <person name="Boite M.C."/>
            <person name="Cupolillo E."/>
            <person name="Ferreira G.E.M."/>
        </authorList>
    </citation>
    <scope>NUCLEOTIDE SEQUENCE</scope>
    <source>
        <strain evidence="2 4">MCEB/BR/1984/M8408</strain>
        <strain evidence="3">MHOM/BR/2013/18 LTA MLF</strain>
    </source>
</reference>
<protein>
    <recommendedName>
        <fullName evidence="6">Ig-like domain-containing protein</fullName>
    </recommendedName>
</protein>
<feature type="region of interest" description="Disordered" evidence="1">
    <location>
        <begin position="66"/>
        <end position="123"/>
    </location>
</feature>
<evidence type="ECO:0000313" key="2">
    <source>
        <dbReference type="EMBL" id="KAL0496545.1"/>
    </source>
</evidence>
<evidence type="ECO:0000256" key="1">
    <source>
        <dbReference type="SAM" id="MobiDB-lite"/>
    </source>
</evidence>
<name>A0AAW3BCH0_9TRYP</name>
<organism evidence="3 5">
    <name type="scientific">Leishmania shawi</name>
    <dbReference type="NCBI Taxonomy" id="5680"/>
    <lineage>
        <taxon>Eukaryota</taxon>
        <taxon>Discoba</taxon>
        <taxon>Euglenozoa</taxon>
        <taxon>Kinetoplastea</taxon>
        <taxon>Metakinetoplastina</taxon>
        <taxon>Trypanosomatida</taxon>
        <taxon>Trypanosomatidae</taxon>
        <taxon>Leishmaniinae</taxon>
        <taxon>Leishmania</taxon>
        <taxon>Leishmania guyanensis species complex</taxon>
    </lineage>
</organism>